<dbReference type="PANTHER" id="PTHR30576:SF0">
    <property type="entry name" value="UNDECAPRENYL-PHOSPHATE N-ACETYLGALACTOSAMINYL 1-PHOSPHATE TRANSFERASE-RELATED"/>
    <property type="match status" value="1"/>
</dbReference>
<accession>A0A1U9NNX0</accession>
<keyword evidence="2" id="KW-0472">Membrane</keyword>
<dbReference type="STRING" id="1936003.STSP2_02805"/>
<dbReference type="KEGG" id="alus:STSP2_02805"/>
<evidence type="ECO:0000313" key="5">
    <source>
        <dbReference type="Proteomes" id="UP000189674"/>
    </source>
</evidence>
<feature type="transmembrane region" description="Helical" evidence="2">
    <location>
        <begin position="52"/>
        <end position="68"/>
    </location>
</feature>
<feature type="transmembrane region" description="Helical" evidence="2">
    <location>
        <begin position="111"/>
        <end position="130"/>
    </location>
</feature>
<evidence type="ECO:0000256" key="1">
    <source>
        <dbReference type="ARBA" id="ARBA00006464"/>
    </source>
</evidence>
<name>A0A1U9NNX0_9BACT</name>
<dbReference type="GO" id="GO:0089702">
    <property type="term" value="F:undecaprenyl-phosphate glucose phosphotransferase activity"/>
    <property type="evidence" value="ECO:0007669"/>
    <property type="project" value="UniProtKB-EC"/>
</dbReference>
<feature type="domain" description="Bacterial sugar transferase" evidence="3">
    <location>
        <begin position="246"/>
        <end position="420"/>
    </location>
</feature>
<feature type="transmembrane region" description="Helical" evidence="2">
    <location>
        <begin position="12"/>
        <end position="32"/>
    </location>
</feature>
<evidence type="ECO:0000313" key="4">
    <source>
        <dbReference type="EMBL" id="AQT69611.1"/>
    </source>
</evidence>
<sequence length="425" mass="48684">MRSALKDLGIQFSLLIADTVLIEIVFLASFLIRYGLPLPERNILAYESSSPLLTLIYILMFAICRAFKRRFTCHWDVFKHVACAMAVGTLFSFMAVYLFRFKWMAFPSSIFPISLVLGTIVISVSNMVILRLTGRIKKRVLVLGSKGQDFFFGGKKRLVLIHTHNIVDMPKYKDIDEILICEKIHEDSQLNLLIFLFLKSKVDVIFSPDLYDELLSNNLTEKTSIQFLSTFLGKKSGWEEFLIWSVDIISSIALLILTLPITIPTAMLIKLTSPGPVFYLQRRAGKDGKFFTLIKFRTMVDDAEHKTGPVLAQENDQRVTKLGRFLRQTRIDELPQLINIIKGDMSMVGPRPERPHFAKLHKALRGIRLAVKPGLTGLAQIRSSYDIKPEHKKKYDYLYIQRRSALLNIYLMIKTLPIILLRKGI</sequence>
<dbReference type="OrthoDB" id="9766874at2"/>
<keyword evidence="2" id="KW-0812">Transmembrane</keyword>
<dbReference type="Pfam" id="PF02397">
    <property type="entry name" value="Bac_transf"/>
    <property type="match status" value="1"/>
</dbReference>
<gene>
    <name evidence="4" type="primary">wcaJ</name>
    <name evidence="4" type="ORF">STSP2_02805</name>
</gene>
<protein>
    <submittedName>
        <fullName evidence="4">UDP-glucose:undecaprenyl-phosphate glucose-1-phosphate transferase</fullName>
        <ecNumber evidence="4">2.7.8.31</ecNumber>
    </submittedName>
</protein>
<evidence type="ECO:0000259" key="3">
    <source>
        <dbReference type="Pfam" id="PF02397"/>
    </source>
</evidence>
<dbReference type="InterPro" id="IPR003362">
    <property type="entry name" value="Bact_transf"/>
</dbReference>
<reference evidence="5" key="1">
    <citation type="submission" date="2017-02" db="EMBL/GenBank/DDBJ databases">
        <title>Comparative genomics and description of representatives of a novel lineage of planctomycetes thriving in anoxic sediments.</title>
        <authorList>
            <person name="Spring S."/>
            <person name="Bunk B."/>
            <person name="Sproer C."/>
        </authorList>
    </citation>
    <scope>NUCLEOTIDE SEQUENCE [LARGE SCALE GENOMIC DNA]</scope>
    <source>
        <strain evidence="5">ST-NAGAB-D1</strain>
    </source>
</reference>
<dbReference type="Proteomes" id="UP000189674">
    <property type="component" value="Chromosome"/>
</dbReference>
<organism evidence="4 5">
    <name type="scientific">Anaerohalosphaera lusitana</name>
    <dbReference type="NCBI Taxonomy" id="1936003"/>
    <lineage>
        <taxon>Bacteria</taxon>
        <taxon>Pseudomonadati</taxon>
        <taxon>Planctomycetota</taxon>
        <taxon>Phycisphaerae</taxon>
        <taxon>Sedimentisphaerales</taxon>
        <taxon>Anaerohalosphaeraceae</taxon>
        <taxon>Anaerohalosphaera</taxon>
    </lineage>
</organism>
<comment type="similarity">
    <text evidence="1">Belongs to the bacterial sugar transferase family.</text>
</comment>
<dbReference type="PANTHER" id="PTHR30576">
    <property type="entry name" value="COLANIC BIOSYNTHESIS UDP-GLUCOSE LIPID CARRIER TRANSFERASE"/>
    <property type="match status" value="1"/>
</dbReference>
<keyword evidence="2" id="KW-1133">Transmembrane helix</keyword>
<feature type="transmembrane region" description="Helical" evidence="2">
    <location>
        <begin position="80"/>
        <end position="99"/>
    </location>
</feature>
<evidence type="ECO:0000256" key="2">
    <source>
        <dbReference type="SAM" id="Phobius"/>
    </source>
</evidence>
<dbReference type="EMBL" id="CP019791">
    <property type="protein sequence ID" value="AQT69611.1"/>
    <property type="molecule type" value="Genomic_DNA"/>
</dbReference>
<feature type="transmembrane region" description="Helical" evidence="2">
    <location>
        <begin position="241"/>
        <end position="263"/>
    </location>
</feature>
<dbReference type="AlphaFoldDB" id="A0A1U9NNX0"/>
<keyword evidence="5" id="KW-1185">Reference proteome</keyword>
<keyword evidence="4" id="KW-0808">Transferase</keyword>
<proteinExistence type="inferred from homology"/>
<dbReference type="EC" id="2.7.8.31" evidence="4"/>